<dbReference type="PRINTS" id="PR00320">
    <property type="entry name" value="GPROTEINBRPT"/>
</dbReference>
<feature type="region of interest" description="Disordered" evidence="4">
    <location>
        <begin position="370"/>
        <end position="390"/>
    </location>
</feature>
<evidence type="ECO:0000313" key="6">
    <source>
        <dbReference type="Proteomes" id="UP000008370"/>
    </source>
</evidence>
<dbReference type="PANTHER" id="PTHR19879:SF9">
    <property type="entry name" value="TRANSCRIPTION INITIATION FACTOR TFIID SUBUNIT 5"/>
    <property type="match status" value="1"/>
</dbReference>
<dbReference type="STRING" id="650164.K5WHM3"/>
<sequence length="753" mass="81910">GQGYALWHPEPHTSGEVQIADVGHIVDGAFIRLFNVLDSDQKFFGFLNKPVPNPDVLPEGATQSRDVRNRVLIPGSYRSDGVEETSGSLHAEAYGPGGAGSGGLEAGFACKRDQGAVLVLNSAAKKEIILDNYRLRRYIRDHHTTWCQNISHHKDGPGLVVQPENVIFVYGWVKTSPNWKATTFCNSKTRYFASVDVQVGPHFSAGGDYHRANIVSGPQLTRTGTSYPSATQTEPQDQCVFLSGYTVKWRLGIFPRLRAAAGYHQLPDDRDGRSGDGGEGVATIDVPDEDEFMDDIESCTAQGPLNDLLEYILEVSDAEVAIGSDEDIESILLDQPWPEDMASYLRQTRPTIEIQEGMGMISLLEKVQRERERQFHNHDPSESDKAEYPDIGTKEAGTLGDGRVLFGPSQTKARTVDWKHLKLEHKDVENGAITYVSMCPSGKLLAAAWDDITITVWRLQDGLTVQHLGVEGHEDTIWSIAFSPDSKHIVSGSADALALVWDVGTGDIDVMAVAYSLDGALIATGSSDHSLRIWGALSGALLYSFEDLGSDIKRVVFSPDGSRLAACSDVSVTVWDPREGARIATLPEHNSAIWCMAFSPNSDRIVTGSEDSSARVWDASSGEVLVELHEHTSSVCSAAFSPDGSEVATASQDGIVVTCNSWTGERRFMLGDDVDTAVEAVAYSSKNDFIAAGAADGRVRVWNSKSGSFFAEFQGHEGEVKNVMFAPNGWDLLSYAEDGSVRSWSVLDALRLS</sequence>
<accession>K5WHM3</accession>
<dbReference type="CDD" id="cd00200">
    <property type="entry name" value="WD40"/>
    <property type="match status" value="1"/>
</dbReference>
<keyword evidence="6" id="KW-1185">Reference proteome</keyword>
<dbReference type="KEGG" id="pco:PHACADRAFT_253089"/>
<evidence type="ECO:0000313" key="5">
    <source>
        <dbReference type="EMBL" id="EKM58624.1"/>
    </source>
</evidence>
<dbReference type="InParanoid" id="K5WHM3"/>
<feature type="repeat" description="WD" evidence="3">
    <location>
        <begin position="586"/>
        <end position="627"/>
    </location>
</feature>
<feature type="compositionally biased region" description="Basic and acidic residues" evidence="4">
    <location>
        <begin position="370"/>
        <end position="388"/>
    </location>
</feature>
<feature type="non-terminal residue" evidence="5">
    <location>
        <position position="753"/>
    </location>
</feature>
<evidence type="ECO:0000256" key="1">
    <source>
        <dbReference type="ARBA" id="ARBA00022574"/>
    </source>
</evidence>
<dbReference type="InterPro" id="IPR020472">
    <property type="entry name" value="WD40_PAC1"/>
</dbReference>
<dbReference type="InterPro" id="IPR001680">
    <property type="entry name" value="WD40_rpt"/>
</dbReference>
<dbReference type="PANTHER" id="PTHR19879">
    <property type="entry name" value="TRANSCRIPTION INITIATION FACTOR TFIID"/>
    <property type="match status" value="1"/>
</dbReference>
<feature type="repeat" description="WD" evidence="3">
    <location>
        <begin position="678"/>
        <end position="712"/>
    </location>
</feature>
<dbReference type="SUPFAM" id="SSF50978">
    <property type="entry name" value="WD40 repeat-like"/>
    <property type="match status" value="1"/>
</dbReference>
<dbReference type="Proteomes" id="UP000008370">
    <property type="component" value="Unassembled WGS sequence"/>
</dbReference>
<dbReference type="EMBL" id="JH930470">
    <property type="protein sequence ID" value="EKM58624.1"/>
    <property type="molecule type" value="Genomic_DNA"/>
</dbReference>
<dbReference type="SMART" id="SM00320">
    <property type="entry name" value="WD40"/>
    <property type="match status" value="8"/>
</dbReference>
<gene>
    <name evidence="5" type="ORF">PHACADRAFT_253089</name>
</gene>
<organism evidence="5 6">
    <name type="scientific">Phanerochaete carnosa (strain HHB-10118-sp)</name>
    <name type="common">White-rot fungus</name>
    <name type="synonym">Peniophora carnosa</name>
    <dbReference type="NCBI Taxonomy" id="650164"/>
    <lineage>
        <taxon>Eukaryota</taxon>
        <taxon>Fungi</taxon>
        <taxon>Dikarya</taxon>
        <taxon>Basidiomycota</taxon>
        <taxon>Agaricomycotina</taxon>
        <taxon>Agaricomycetes</taxon>
        <taxon>Polyporales</taxon>
        <taxon>Phanerochaetaceae</taxon>
        <taxon>Phanerochaete</taxon>
    </lineage>
</organism>
<dbReference type="Pfam" id="PF00400">
    <property type="entry name" value="WD40"/>
    <property type="match status" value="6"/>
</dbReference>
<proteinExistence type="predicted"/>
<evidence type="ECO:0000256" key="4">
    <source>
        <dbReference type="SAM" id="MobiDB-lite"/>
    </source>
</evidence>
<dbReference type="Gene3D" id="2.130.10.10">
    <property type="entry name" value="YVTN repeat-like/Quinoprotein amine dehydrogenase"/>
    <property type="match status" value="3"/>
</dbReference>
<dbReference type="PROSITE" id="PS50294">
    <property type="entry name" value="WD_REPEATS_REGION"/>
    <property type="match status" value="4"/>
</dbReference>
<feature type="repeat" description="WD" evidence="3">
    <location>
        <begin position="470"/>
        <end position="511"/>
    </location>
</feature>
<keyword evidence="1 3" id="KW-0853">WD repeat</keyword>
<dbReference type="PROSITE" id="PS50082">
    <property type="entry name" value="WD_REPEATS_2"/>
    <property type="match status" value="6"/>
</dbReference>
<protein>
    <submittedName>
        <fullName evidence="5">Uncharacterized protein</fullName>
    </submittedName>
</protein>
<name>K5WHM3_PHACS</name>
<dbReference type="InterPro" id="IPR015943">
    <property type="entry name" value="WD40/YVTN_repeat-like_dom_sf"/>
</dbReference>
<dbReference type="InterPro" id="IPR019775">
    <property type="entry name" value="WD40_repeat_CS"/>
</dbReference>
<dbReference type="HOGENOM" id="CLU_000288_57_36_1"/>
<keyword evidence="2" id="KW-0677">Repeat</keyword>
<evidence type="ECO:0000256" key="2">
    <source>
        <dbReference type="ARBA" id="ARBA00022737"/>
    </source>
</evidence>
<evidence type="ECO:0000256" key="3">
    <source>
        <dbReference type="PROSITE-ProRule" id="PRU00221"/>
    </source>
</evidence>
<feature type="repeat" description="WD" evidence="3">
    <location>
        <begin position="713"/>
        <end position="753"/>
    </location>
</feature>
<dbReference type="GeneID" id="18915668"/>
<reference evidence="5 6" key="1">
    <citation type="journal article" date="2012" name="BMC Genomics">
        <title>Comparative genomics of the white-rot fungi, Phanerochaete carnosa and P. chrysosporium, to elucidate the genetic basis of the distinct wood types they colonize.</title>
        <authorList>
            <person name="Suzuki H."/>
            <person name="MacDonald J."/>
            <person name="Syed K."/>
            <person name="Salamov A."/>
            <person name="Hori C."/>
            <person name="Aerts A."/>
            <person name="Henrissat B."/>
            <person name="Wiebenga A."/>
            <person name="vanKuyk P.A."/>
            <person name="Barry K."/>
            <person name="Lindquist E."/>
            <person name="LaButti K."/>
            <person name="Lapidus A."/>
            <person name="Lucas S."/>
            <person name="Coutinho P."/>
            <person name="Gong Y."/>
            <person name="Samejima M."/>
            <person name="Mahadevan R."/>
            <person name="Abou-Zaid M."/>
            <person name="de Vries R.P."/>
            <person name="Igarashi K."/>
            <person name="Yadav J.S."/>
            <person name="Grigoriev I.V."/>
            <person name="Master E.R."/>
        </authorList>
    </citation>
    <scope>NUCLEOTIDE SEQUENCE [LARGE SCALE GENOMIC DNA]</scope>
    <source>
        <strain evidence="5 6">HHB-10118-sp</strain>
    </source>
</reference>
<dbReference type="RefSeq" id="XP_007393929.1">
    <property type="nucleotide sequence ID" value="XM_007393867.1"/>
</dbReference>
<dbReference type="PROSITE" id="PS00678">
    <property type="entry name" value="WD_REPEATS_1"/>
    <property type="match status" value="3"/>
</dbReference>
<feature type="repeat" description="WD" evidence="3">
    <location>
        <begin position="510"/>
        <end position="544"/>
    </location>
</feature>
<dbReference type="OrthoDB" id="538223at2759"/>
<feature type="repeat" description="WD" evidence="3">
    <location>
        <begin position="628"/>
        <end position="656"/>
    </location>
</feature>
<dbReference type="AlphaFoldDB" id="K5WHM3"/>
<dbReference type="InterPro" id="IPR036322">
    <property type="entry name" value="WD40_repeat_dom_sf"/>
</dbReference>